<feature type="transmembrane region" description="Helical" evidence="2">
    <location>
        <begin position="29"/>
        <end position="49"/>
    </location>
</feature>
<evidence type="ECO:0000256" key="2">
    <source>
        <dbReference type="SAM" id="Phobius"/>
    </source>
</evidence>
<keyword evidence="2" id="KW-0812">Transmembrane</keyword>
<proteinExistence type="predicted"/>
<keyword evidence="4" id="KW-1185">Reference proteome</keyword>
<accession>A0ABD3NSQ9</accession>
<organism evidence="3 4">
    <name type="scientific">Cyclotella cryptica</name>
    <dbReference type="NCBI Taxonomy" id="29204"/>
    <lineage>
        <taxon>Eukaryota</taxon>
        <taxon>Sar</taxon>
        <taxon>Stramenopiles</taxon>
        <taxon>Ochrophyta</taxon>
        <taxon>Bacillariophyta</taxon>
        <taxon>Coscinodiscophyceae</taxon>
        <taxon>Thalassiosirophycidae</taxon>
        <taxon>Stephanodiscales</taxon>
        <taxon>Stephanodiscaceae</taxon>
        <taxon>Cyclotella</taxon>
    </lineage>
</organism>
<reference evidence="3 4" key="1">
    <citation type="journal article" date="2020" name="G3 (Bethesda)">
        <title>Improved Reference Genome for Cyclotella cryptica CCMP332, a Model for Cell Wall Morphogenesis, Salinity Adaptation, and Lipid Production in Diatoms (Bacillariophyta).</title>
        <authorList>
            <person name="Roberts W.R."/>
            <person name="Downey K.M."/>
            <person name="Ruck E.C."/>
            <person name="Traller J.C."/>
            <person name="Alverson A.J."/>
        </authorList>
    </citation>
    <scope>NUCLEOTIDE SEQUENCE [LARGE SCALE GENOMIC DNA]</scope>
    <source>
        <strain evidence="3 4">CCMP332</strain>
    </source>
</reference>
<dbReference type="AlphaFoldDB" id="A0ABD3NSQ9"/>
<feature type="compositionally biased region" description="Low complexity" evidence="1">
    <location>
        <begin position="125"/>
        <end position="142"/>
    </location>
</feature>
<evidence type="ECO:0000256" key="1">
    <source>
        <dbReference type="SAM" id="MobiDB-lite"/>
    </source>
</evidence>
<keyword evidence="2" id="KW-1133">Transmembrane helix</keyword>
<protein>
    <submittedName>
        <fullName evidence="3">Uncharacterized protein</fullName>
    </submittedName>
</protein>
<dbReference type="EMBL" id="JABMIG020000431">
    <property type="protein sequence ID" value="KAL3778518.1"/>
    <property type="molecule type" value="Genomic_DNA"/>
</dbReference>
<comment type="caution">
    <text evidence="3">The sequence shown here is derived from an EMBL/GenBank/DDBJ whole genome shotgun (WGS) entry which is preliminary data.</text>
</comment>
<sequence>MARTGHSIAFLSRGVCAGLASRLDCLSRFCALYSFTGALFTFFVGTMISKQPLYIQGINSSNQEITKESAFGAMGMFIFLFSSSMIYLCYHKCHDEEEIIRSQGYVRPGQRALRISDYEVQVEIPSAASSPSVSPRNSPRNSRSNEEVVDLLS</sequence>
<feature type="region of interest" description="Disordered" evidence="1">
    <location>
        <begin position="125"/>
        <end position="153"/>
    </location>
</feature>
<name>A0ABD3NSQ9_9STRA</name>
<evidence type="ECO:0000313" key="4">
    <source>
        <dbReference type="Proteomes" id="UP001516023"/>
    </source>
</evidence>
<evidence type="ECO:0000313" key="3">
    <source>
        <dbReference type="EMBL" id="KAL3778518.1"/>
    </source>
</evidence>
<keyword evidence="2" id="KW-0472">Membrane</keyword>
<gene>
    <name evidence="3" type="ORF">HJC23_006826</name>
</gene>
<dbReference type="Proteomes" id="UP001516023">
    <property type="component" value="Unassembled WGS sequence"/>
</dbReference>
<feature type="transmembrane region" description="Helical" evidence="2">
    <location>
        <begin position="69"/>
        <end position="90"/>
    </location>
</feature>